<evidence type="ECO:0000256" key="2">
    <source>
        <dbReference type="ARBA" id="ARBA00022475"/>
    </source>
</evidence>
<keyword evidence="4 6" id="KW-1133">Transmembrane helix</keyword>
<dbReference type="Proteomes" id="UP000319837">
    <property type="component" value="Unassembled WGS sequence"/>
</dbReference>
<feature type="transmembrane region" description="Helical" evidence="6">
    <location>
        <begin position="81"/>
        <end position="99"/>
    </location>
</feature>
<dbReference type="Gene3D" id="3.30.70.120">
    <property type="match status" value="1"/>
</dbReference>
<feature type="transmembrane region" description="Helical" evidence="6">
    <location>
        <begin position="105"/>
        <end position="124"/>
    </location>
</feature>
<dbReference type="EMBL" id="RIBP01000001">
    <property type="protein sequence ID" value="TRZ39411.1"/>
    <property type="molecule type" value="Genomic_DNA"/>
</dbReference>
<keyword evidence="3 6" id="KW-0812">Transmembrane</keyword>
<protein>
    <submittedName>
        <fullName evidence="8">YitT family protein</fullName>
    </submittedName>
</protein>
<dbReference type="PANTHER" id="PTHR33545:SF9">
    <property type="entry name" value="UPF0750 MEMBRANE PROTEIN YITE"/>
    <property type="match status" value="1"/>
</dbReference>
<dbReference type="GO" id="GO:0005886">
    <property type="term" value="C:plasma membrane"/>
    <property type="evidence" value="ECO:0007669"/>
    <property type="project" value="UniProtKB-SubCell"/>
</dbReference>
<feature type="transmembrane region" description="Helical" evidence="6">
    <location>
        <begin position="145"/>
        <end position="166"/>
    </location>
</feature>
<dbReference type="Pfam" id="PF10035">
    <property type="entry name" value="DUF2179"/>
    <property type="match status" value="1"/>
</dbReference>
<comment type="caution">
    <text evidence="8">The sequence shown here is derived from an EMBL/GenBank/DDBJ whole genome shotgun (WGS) entry which is preliminary data.</text>
</comment>
<dbReference type="InterPro" id="IPR051461">
    <property type="entry name" value="UPF0750_membrane"/>
</dbReference>
<keyword evidence="5 6" id="KW-0472">Membrane</keyword>
<feature type="transmembrane region" description="Helical" evidence="6">
    <location>
        <begin position="51"/>
        <end position="72"/>
    </location>
</feature>
<evidence type="ECO:0000256" key="6">
    <source>
        <dbReference type="SAM" id="Phobius"/>
    </source>
</evidence>
<name>A0A553SR01_NIACI</name>
<organism evidence="8 9">
    <name type="scientific">Niallia circulans</name>
    <name type="common">Bacillus circulans</name>
    <dbReference type="NCBI Taxonomy" id="1397"/>
    <lineage>
        <taxon>Bacteria</taxon>
        <taxon>Bacillati</taxon>
        <taxon>Bacillota</taxon>
        <taxon>Bacilli</taxon>
        <taxon>Bacillales</taxon>
        <taxon>Bacillaceae</taxon>
        <taxon>Niallia</taxon>
    </lineage>
</organism>
<evidence type="ECO:0000256" key="4">
    <source>
        <dbReference type="ARBA" id="ARBA00022989"/>
    </source>
</evidence>
<dbReference type="InterPro" id="IPR015867">
    <property type="entry name" value="N-reg_PII/ATP_PRibTrfase_C"/>
</dbReference>
<evidence type="ECO:0000259" key="7">
    <source>
        <dbReference type="Pfam" id="PF10035"/>
    </source>
</evidence>
<evidence type="ECO:0000313" key="9">
    <source>
        <dbReference type="Proteomes" id="UP000319837"/>
    </source>
</evidence>
<comment type="subcellular location">
    <subcellularLocation>
        <location evidence="1">Cell membrane</location>
        <topology evidence="1">Multi-pass membrane protein</topology>
    </subcellularLocation>
</comment>
<reference evidence="9" key="1">
    <citation type="submission" date="2018-10" db="EMBL/GenBank/DDBJ databases">
        <title>FDA dAtabase for Regulatory Grade micrObial Sequences (FDA-ARGOS): Supporting development and validation of Infectious Disease Dx tests.</title>
        <authorList>
            <person name="Minogue T."/>
            <person name="Wolcott M."/>
            <person name="Wasieloski L."/>
            <person name="Aguilar W."/>
            <person name="Moore D."/>
            <person name="Tallon L."/>
            <person name="Sadzewicz L."/>
            <person name="Sengamalay N."/>
            <person name="Ott S."/>
            <person name="Godinez A."/>
            <person name="Nagaraj S."/>
            <person name="Vavikolanu K."/>
            <person name="Vyas G."/>
            <person name="Nadendla S."/>
            <person name="George J."/>
            <person name="Sichtig H."/>
        </authorList>
    </citation>
    <scope>NUCLEOTIDE SEQUENCE [LARGE SCALE GENOMIC DNA]</scope>
    <source>
        <strain evidence="9">FDAARGOS_343</strain>
    </source>
</reference>
<sequence length="284" mass="31331">MQSKQEFRSYSLIILGTFLVGLAFNIFLLPASITAGGVAGISIILNKLNGWSPAVVQWAINIPTFVVGYFLLGKDFSIRTFVGTMLLPTFIWLTSYLPFSVEDPLLASIYGGILSGIGIGLVFRGKGSTGGTTIFGQLIKKYTRLSSGYSQFLIDGCIVIVAMFVFDFERALYGMIAMFIIGKSIDVVQLRSSTSKLVLIVTENEQKITDLIRNEIDRGFTKVWSEGGYSNQKKALLFSVVEQSEAVYLKELIQRSDNSSFVIFLNASDIIGRGFSLPRDFPRS</sequence>
<feature type="domain" description="DUF2179" evidence="7">
    <location>
        <begin position="218"/>
        <end position="272"/>
    </location>
</feature>
<feature type="transmembrane region" description="Helical" evidence="6">
    <location>
        <begin position="12"/>
        <end position="45"/>
    </location>
</feature>
<dbReference type="InterPro" id="IPR003740">
    <property type="entry name" value="YitT"/>
</dbReference>
<dbReference type="PANTHER" id="PTHR33545">
    <property type="entry name" value="UPF0750 MEMBRANE PROTEIN YITT-RELATED"/>
    <property type="match status" value="1"/>
</dbReference>
<dbReference type="CDD" id="cd16380">
    <property type="entry name" value="YitT_C"/>
    <property type="match status" value="1"/>
</dbReference>
<dbReference type="PIRSF" id="PIRSF006483">
    <property type="entry name" value="Membrane_protein_YitT"/>
    <property type="match status" value="1"/>
</dbReference>
<proteinExistence type="predicted"/>
<dbReference type="Pfam" id="PF02588">
    <property type="entry name" value="YitT_membrane"/>
    <property type="match status" value="1"/>
</dbReference>
<evidence type="ECO:0000256" key="1">
    <source>
        <dbReference type="ARBA" id="ARBA00004651"/>
    </source>
</evidence>
<dbReference type="RefSeq" id="WP_185762855.1">
    <property type="nucleotide sequence ID" value="NZ_RIBP01000001.1"/>
</dbReference>
<keyword evidence="2" id="KW-1003">Cell membrane</keyword>
<evidence type="ECO:0000256" key="5">
    <source>
        <dbReference type="ARBA" id="ARBA00023136"/>
    </source>
</evidence>
<dbReference type="InterPro" id="IPR019264">
    <property type="entry name" value="DUF2179"/>
</dbReference>
<evidence type="ECO:0000313" key="8">
    <source>
        <dbReference type="EMBL" id="TRZ39411.1"/>
    </source>
</evidence>
<gene>
    <name evidence="8" type="ORF">CEQ21_00030</name>
</gene>
<dbReference type="AlphaFoldDB" id="A0A553SR01"/>
<accession>A0A553SR01</accession>
<evidence type="ECO:0000256" key="3">
    <source>
        <dbReference type="ARBA" id="ARBA00022692"/>
    </source>
</evidence>